<proteinExistence type="predicted"/>
<keyword evidence="1" id="KW-0472">Membrane</keyword>
<reference evidence="3" key="1">
    <citation type="submission" date="2015-08" db="UniProtKB">
        <authorList>
            <consortium name="WormBaseParasite"/>
        </authorList>
    </citation>
    <scope>IDENTIFICATION</scope>
</reference>
<dbReference type="AlphaFoldDB" id="A0A0K0ECI6"/>
<evidence type="ECO:0000313" key="4">
    <source>
        <dbReference type="WBParaSite" id="TCONS_00009360.p1"/>
    </source>
</evidence>
<feature type="transmembrane region" description="Helical" evidence="1">
    <location>
        <begin position="275"/>
        <end position="296"/>
    </location>
</feature>
<dbReference type="WBParaSite" id="SSTP_0000720100.1">
    <property type="protein sequence ID" value="SSTP_0000720100.1"/>
    <property type="gene ID" value="SSTP_0000720100"/>
</dbReference>
<feature type="transmembrane region" description="Helical" evidence="1">
    <location>
        <begin position="409"/>
        <end position="429"/>
    </location>
</feature>
<organism evidence="3">
    <name type="scientific">Strongyloides stercoralis</name>
    <name type="common">Threadworm</name>
    <dbReference type="NCBI Taxonomy" id="6248"/>
    <lineage>
        <taxon>Eukaryota</taxon>
        <taxon>Metazoa</taxon>
        <taxon>Ecdysozoa</taxon>
        <taxon>Nematoda</taxon>
        <taxon>Chromadorea</taxon>
        <taxon>Rhabditida</taxon>
        <taxon>Tylenchina</taxon>
        <taxon>Panagrolaimomorpha</taxon>
        <taxon>Strongyloidoidea</taxon>
        <taxon>Strongyloididae</taxon>
        <taxon>Strongyloides</taxon>
    </lineage>
</organism>
<keyword evidence="1" id="KW-1133">Transmembrane helix</keyword>
<evidence type="ECO:0000313" key="2">
    <source>
        <dbReference type="Proteomes" id="UP000035681"/>
    </source>
</evidence>
<accession>A0A0K0ECI6</accession>
<evidence type="ECO:0000256" key="1">
    <source>
        <dbReference type="SAM" id="Phobius"/>
    </source>
</evidence>
<dbReference type="Proteomes" id="UP000035681">
    <property type="component" value="Unplaced"/>
</dbReference>
<dbReference type="WBParaSite" id="TCONS_00009360.p1">
    <property type="protein sequence ID" value="TCONS_00009360.p1"/>
    <property type="gene ID" value="XLOC_007181"/>
</dbReference>
<protein>
    <submittedName>
        <fullName evidence="3">Ion_trans domain-containing protein</fullName>
    </submittedName>
    <submittedName>
        <fullName evidence="4">Sema domain-containing protein</fullName>
    </submittedName>
</protein>
<sequence>MTKIFPKKLFSIVNNSQEFISKTSPITTFGNSRYIFLITSINNGKRNLVIFDTLKKEETKFELNLIYGEITDIPLAMYIIDLENIILISAHFVEKSLHFEKVQIHHNKCYAEGIEGLEYDVPWIYSGYTFYELQNNIFQISDGTSIQRYELSLETINFLQTKQEHLDKIIKKVKSIASLENVYISNGKRFLFTNDYLYILLCSRSNSNLYNFFKVNRDVTKRFQINREEFVMNKKTKNIVKLIHKSRIQINDYVFNEDKKILWILSRYTYSQDSIMYFILTKIRLIFEFLIMFSWLTKISSFFLSILRDEYSFALLCINILSNEIRLVHDFTLLNFYSPPYFSPPDYISLLNTDVDTGNAIIYKHQTKKNGEIYEIQNPYDIPLLKSLARDAIFSQKKPSNELLQSMEIIKMLIIGYIICSLILCGFSIELKEILGTDNYLLVGYRDCEMTIETSLESMLCPYHFSGSNACSSNKGCYLTSAVPFLWTPGHNEVDKEQSPRFFLLYVEQRNLAAKYVSLTVPQFQNGSTRALKRIFMAGAKHTKNEDIRVAKFSNRDFFNFISKIKDVIYDNKNFDLYIIGQDGDYTNYKIFHYKVMAPRKSEERFEFIYQETIKLPDKAKYLIGASYDTYTDKFYFHIRGRMNSEIYYFDSAVFRRNVEDSSLWKLETKIISVLNASIFGNGILYVNDNLSPGSYRHFIGPLTRNKTAIMCRSSSEITNEKLFIVKDYDYCRIYSSNNYSKETCDYLISQGKISTGDFGNDNKVGWGRFLTWIIIISVLLNLIFIIIIILRSIGVKKSEPLSQKIKVDKNGKIEYYPTHLSDQSGFSF</sequence>
<evidence type="ECO:0000313" key="3">
    <source>
        <dbReference type="WBParaSite" id="SSTP_0000720100.1"/>
    </source>
</evidence>
<keyword evidence="2" id="KW-1185">Reference proteome</keyword>
<feature type="transmembrane region" description="Helical" evidence="1">
    <location>
        <begin position="770"/>
        <end position="791"/>
    </location>
</feature>
<name>A0A0K0ECI6_STRER</name>
<keyword evidence="1" id="KW-0812">Transmembrane</keyword>